<sequence>MDIEVKISDDAGKSVSSLRRPTAPPGCSQTIQSTIASLECVRKDVGVHLTKIIDSGNCGSLTDDSREAKPRSDCFACEEATNDMFPFEVFDCNPLECSYSASHWTARRLHPEQILAEFGGWLEEPLPAGLNVHCETLVYGNRCRFQYVEYWRSAKPAVVGASNCLLAFVHGGYWQELAHSFNGSAIASFLALGVTFAIVHYPAVAGFSLSDQVESVAAAVKLLDELCQRLDVATLALMGHSAGAHLICMSLGKCQSKRLRCVILLSGVYDLRPLVDTYIGRPIGLTREVAVQFSPLLHEEVLAALRLLPYVILAVGGQESGAFKAETVSMAQLLRQGQSEVRCLDMPDFDHFSLLQSLDHCDTELHAEISRVLARLGDLDAARN</sequence>
<dbReference type="SUPFAM" id="SSF53474">
    <property type="entry name" value="alpha/beta-Hydrolases"/>
    <property type="match status" value="1"/>
</dbReference>
<feature type="region of interest" description="Disordered" evidence="2">
    <location>
        <begin position="1"/>
        <end position="26"/>
    </location>
</feature>
<organism evidence="4 5">
    <name type="scientific">Trichuris muris</name>
    <name type="common">Mouse whipworm</name>
    <dbReference type="NCBI Taxonomy" id="70415"/>
    <lineage>
        <taxon>Eukaryota</taxon>
        <taxon>Metazoa</taxon>
        <taxon>Ecdysozoa</taxon>
        <taxon>Nematoda</taxon>
        <taxon>Enoplea</taxon>
        <taxon>Dorylaimia</taxon>
        <taxon>Trichinellida</taxon>
        <taxon>Trichuridae</taxon>
        <taxon>Trichuris</taxon>
    </lineage>
</organism>
<dbReference type="Pfam" id="PF20434">
    <property type="entry name" value="BD-FAE"/>
    <property type="match status" value="1"/>
</dbReference>
<feature type="domain" description="BD-FAE-like" evidence="3">
    <location>
        <begin position="163"/>
        <end position="250"/>
    </location>
</feature>
<dbReference type="InterPro" id="IPR050300">
    <property type="entry name" value="GDXG_lipolytic_enzyme"/>
</dbReference>
<dbReference type="Proteomes" id="UP000046395">
    <property type="component" value="Unassembled WGS sequence"/>
</dbReference>
<protein>
    <submittedName>
        <fullName evidence="5">Abhydrolase_3 domain-containing protein</fullName>
    </submittedName>
</protein>
<evidence type="ECO:0000313" key="4">
    <source>
        <dbReference type="Proteomes" id="UP000046395"/>
    </source>
</evidence>
<evidence type="ECO:0000256" key="1">
    <source>
        <dbReference type="ARBA" id="ARBA00022801"/>
    </source>
</evidence>
<dbReference type="InterPro" id="IPR049492">
    <property type="entry name" value="BD-FAE-like_dom"/>
</dbReference>
<keyword evidence="4" id="KW-1185">Reference proteome</keyword>
<evidence type="ECO:0000256" key="2">
    <source>
        <dbReference type="SAM" id="MobiDB-lite"/>
    </source>
</evidence>
<dbReference type="AlphaFoldDB" id="A0A5S6R4J8"/>
<feature type="compositionally biased region" description="Basic and acidic residues" evidence="2">
    <location>
        <begin position="1"/>
        <end position="12"/>
    </location>
</feature>
<dbReference type="WBParaSite" id="TMUE_3000014358.1">
    <property type="protein sequence ID" value="TMUE_3000014358.1"/>
    <property type="gene ID" value="WBGene00292033"/>
</dbReference>
<evidence type="ECO:0000259" key="3">
    <source>
        <dbReference type="Pfam" id="PF20434"/>
    </source>
</evidence>
<keyword evidence="1" id="KW-0378">Hydrolase</keyword>
<dbReference type="STRING" id="70415.A0A5S6R4J8"/>
<dbReference type="Gene3D" id="3.40.50.1820">
    <property type="entry name" value="alpha/beta hydrolase"/>
    <property type="match status" value="1"/>
</dbReference>
<accession>A0A5S6R4J8</accession>
<name>A0A5S6R4J8_TRIMR</name>
<dbReference type="PANTHER" id="PTHR48081:SF33">
    <property type="entry name" value="KYNURENINE FORMAMIDASE"/>
    <property type="match status" value="1"/>
</dbReference>
<dbReference type="PANTHER" id="PTHR48081">
    <property type="entry name" value="AB HYDROLASE SUPERFAMILY PROTEIN C4A8.06C"/>
    <property type="match status" value="1"/>
</dbReference>
<dbReference type="GO" id="GO:0004061">
    <property type="term" value="F:arylformamidase activity"/>
    <property type="evidence" value="ECO:0007669"/>
    <property type="project" value="TreeGrafter"/>
</dbReference>
<dbReference type="InterPro" id="IPR029058">
    <property type="entry name" value="AB_hydrolase_fold"/>
</dbReference>
<proteinExistence type="predicted"/>
<reference evidence="5" key="1">
    <citation type="submission" date="2019-12" db="UniProtKB">
        <authorList>
            <consortium name="WormBaseParasite"/>
        </authorList>
    </citation>
    <scope>IDENTIFICATION</scope>
</reference>
<evidence type="ECO:0000313" key="5">
    <source>
        <dbReference type="WBParaSite" id="TMUE_3000014358.1"/>
    </source>
</evidence>